<keyword evidence="2" id="KW-0812">Transmembrane</keyword>
<name>A0A0L0GC18_9EUKA</name>
<feature type="compositionally biased region" description="Acidic residues" evidence="1">
    <location>
        <begin position="9"/>
        <end position="20"/>
    </location>
</feature>
<gene>
    <name evidence="3" type="ORF">SARC_01397</name>
</gene>
<proteinExistence type="predicted"/>
<keyword evidence="4" id="KW-1185">Reference proteome</keyword>
<evidence type="ECO:0000313" key="4">
    <source>
        <dbReference type="Proteomes" id="UP000054560"/>
    </source>
</evidence>
<feature type="transmembrane region" description="Helical" evidence="2">
    <location>
        <begin position="44"/>
        <end position="67"/>
    </location>
</feature>
<organism evidence="3 4">
    <name type="scientific">Sphaeroforma arctica JP610</name>
    <dbReference type="NCBI Taxonomy" id="667725"/>
    <lineage>
        <taxon>Eukaryota</taxon>
        <taxon>Ichthyosporea</taxon>
        <taxon>Ichthyophonida</taxon>
        <taxon>Sphaeroforma</taxon>
    </lineage>
</organism>
<evidence type="ECO:0000256" key="1">
    <source>
        <dbReference type="SAM" id="MobiDB-lite"/>
    </source>
</evidence>
<dbReference type="GeneID" id="25901901"/>
<accession>A0A0L0GC18</accession>
<keyword evidence="2" id="KW-0472">Membrane</keyword>
<dbReference type="AlphaFoldDB" id="A0A0L0GC18"/>
<keyword evidence="2" id="KW-1133">Transmembrane helix</keyword>
<dbReference type="Proteomes" id="UP000054560">
    <property type="component" value="Unassembled WGS sequence"/>
</dbReference>
<protein>
    <submittedName>
        <fullName evidence="3">Uncharacterized protein</fullName>
    </submittedName>
</protein>
<feature type="region of interest" description="Disordered" evidence="1">
    <location>
        <begin position="1"/>
        <end position="26"/>
    </location>
</feature>
<dbReference type="RefSeq" id="XP_014160343.1">
    <property type="nucleotide sequence ID" value="XM_014304868.1"/>
</dbReference>
<dbReference type="EMBL" id="KQ241651">
    <property type="protein sequence ID" value="KNC86441.1"/>
    <property type="molecule type" value="Genomic_DNA"/>
</dbReference>
<sequence length="301" mass="32404">MESKTEMSAADDNDIYDDDGISTGGEAPPFRNNGRYCWGGMTKCAFIGLCVFIGFAVFIAIMVPVIFISVGASMAQSTTDNTVITITNSSLTYWGQNYKTSCSPKGDCGARLAEDDEGNSTCNIIATPVCNAVPTTIPNLMVLNQTLKFSNVAIPGVLQAGRYDMLYTNENTGDPDNYPSSDGLILIGDLYVPELDLHGLENNEVTIPDVEVILRVRNPEFFSSMSALASAPGMKGIWNQQAGSAIVEANILGTKMYYKASMASWIYNKNLNQCDGPMALLPPFSSKCPCKNDCIDMAAGH</sequence>
<evidence type="ECO:0000256" key="2">
    <source>
        <dbReference type="SAM" id="Phobius"/>
    </source>
</evidence>
<reference evidence="3 4" key="1">
    <citation type="submission" date="2011-02" db="EMBL/GenBank/DDBJ databases">
        <title>The Genome Sequence of Sphaeroforma arctica JP610.</title>
        <authorList>
            <consortium name="The Broad Institute Genome Sequencing Platform"/>
            <person name="Russ C."/>
            <person name="Cuomo C."/>
            <person name="Young S.K."/>
            <person name="Zeng Q."/>
            <person name="Gargeya S."/>
            <person name="Alvarado L."/>
            <person name="Berlin A."/>
            <person name="Chapman S.B."/>
            <person name="Chen Z."/>
            <person name="Freedman E."/>
            <person name="Gellesch M."/>
            <person name="Goldberg J."/>
            <person name="Griggs A."/>
            <person name="Gujja S."/>
            <person name="Heilman E."/>
            <person name="Heiman D."/>
            <person name="Howarth C."/>
            <person name="Mehta T."/>
            <person name="Neiman D."/>
            <person name="Pearson M."/>
            <person name="Roberts A."/>
            <person name="Saif S."/>
            <person name="Shea T."/>
            <person name="Shenoy N."/>
            <person name="Sisk P."/>
            <person name="Stolte C."/>
            <person name="Sykes S."/>
            <person name="White J."/>
            <person name="Yandava C."/>
            <person name="Burger G."/>
            <person name="Gray M.W."/>
            <person name="Holland P.W.H."/>
            <person name="King N."/>
            <person name="Lang F.B.F."/>
            <person name="Roger A.J."/>
            <person name="Ruiz-Trillo I."/>
            <person name="Haas B."/>
            <person name="Nusbaum C."/>
            <person name="Birren B."/>
        </authorList>
    </citation>
    <scope>NUCLEOTIDE SEQUENCE [LARGE SCALE GENOMIC DNA]</scope>
    <source>
        <strain evidence="3 4">JP610</strain>
    </source>
</reference>
<evidence type="ECO:0000313" key="3">
    <source>
        <dbReference type="EMBL" id="KNC86441.1"/>
    </source>
</evidence>